<dbReference type="InterPro" id="IPR001646">
    <property type="entry name" value="5peptide_repeat"/>
</dbReference>
<keyword evidence="1" id="KW-0472">Membrane</keyword>
<dbReference type="EMBL" id="VUOB01000059">
    <property type="protein sequence ID" value="KAA2254823.1"/>
    <property type="molecule type" value="Genomic_DNA"/>
</dbReference>
<feature type="transmembrane region" description="Helical" evidence="1">
    <location>
        <begin position="485"/>
        <end position="505"/>
    </location>
</feature>
<keyword evidence="1" id="KW-1133">Transmembrane helix</keyword>
<feature type="transmembrane region" description="Helical" evidence="1">
    <location>
        <begin position="409"/>
        <end position="429"/>
    </location>
</feature>
<dbReference type="AlphaFoldDB" id="A0A5B2WS57"/>
<protein>
    <submittedName>
        <fullName evidence="2">Pentapeptide repeat-containing protein</fullName>
    </submittedName>
</protein>
<keyword evidence="1" id="KW-0812">Transmembrane</keyword>
<evidence type="ECO:0000313" key="3">
    <source>
        <dbReference type="Proteomes" id="UP000323454"/>
    </source>
</evidence>
<sequence length="511" mass="55916">MIAVSWSICQEPVKPACTGVQIPGLSRCLAHLRGPRLVDALQAIRKADTVDLRGTAFTADLLSQVLTHRGLRLNEANFDGARFEEKASFEGVEFTGETWFRGARFAGDAVFDEARFAGGVWFDRARFAGRASFVAARFEAPGGLGPLAADSLVLDEAVFAQPMIIEAEAGVVSCVRTRFEDGVALRVRFAVVRLEQVRFGAASSLAGSSTFAVGYSAISDIADENQRQNWTRWAARIHARDLRSGPEGWQPALASLSGTDVSELVLTDIDLRWCHFAGALRLEKLRIEGRSPFAQPPPGLRWTNRQVIFDEHLWRARRDEDSGWQAGHPFGDAFGPGWRVAAVGPERLAALYRGLRKSMEDNKNEAGSGDFYYGEMEARRHATVTPRGERVILRAYWLFSGYGQRASRALIALALLVLLVTAGLVGFGLPAEPQPGQVVAADTTARPPAPDQRVTWDRAETSARLALNAVVFRDAGQRLTTAGNWIVLLARLLGPVLLALAFLAIRARVKR</sequence>
<dbReference type="Pfam" id="PF13576">
    <property type="entry name" value="Pentapeptide_3"/>
    <property type="match status" value="1"/>
</dbReference>
<dbReference type="Gene3D" id="2.160.20.80">
    <property type="entry name" value="E3 ubiquitin-protein ligase SopA"/>
    <property type="match status" value="1"/>
</dbReference>
<dbReference type="RefSeq" id="WP_149853010.1">
    <property type="nucleotide sequence ID" value="NZ_VUOB01000059.1"/>
</dbReference>
<dbReference type="OrthoDB" id="3602494at2"/>
<gene>
    <name evidence="2" type="ORF">F0L68_28970</name>
</gene>
<evidence type="ECO:0000256" key="1">
    <source>
        <dbReference type="SAM" id="Phobius"/>
    </source>
</evidence>
<evidence type="ECO:0000313" key="2">
    <source>
        <dbReference type="EMBL" id="KAA2254823.1"/>
    </source>
</evidence>
<accession>A0A5B2WS57</accession>
<reference evidence="2 3" key="1">
    <citation type="submission" date="2019-09" db="EMBL/GenBank/DDBJ databases">
        <title>Goodfellowia gen. nov., a new genus of the Pseudonocardineae related to Actinoalloteichus, containing Goodfellowia coeruleoviolacea gen. nov., comb. nov. gen. nov., comb. nov.</title>
        <authorList>
            <person name="Labeda D."/>
        </authorList>
    </citation>
    <scope>NUCLEOTIDE SEQUENCE [LARGE SCALE GENOMIC DNA]</scope>
    <source>
        <strain evidence="2 3">AN110305</strain>
    </source>
</reference>
<name>A0A5B2WS57_9PSEU</name>
<comment type="caution">
    <text evidence="2">The sequence shown here is derived from an EMBL/GenBank/DDBJ whole genome shotgun (WGS) entry which is preliminary data.</text>
</comment>
<proteinExistence type="predicted"/>
<dbReference type="Proteomes" id="UP000323454">
    <property type="component" value="Unassembled WGS sequence"/>
</dbReference>
<keyword evidence="3" id="KW-1185">Reference proteome</keyword>
<organism evidence="2 3">
    <name type="scientific">Solihabitans fulvus</name>
    <dbReference type="NCBI Taxonomy" id="1892852"/>
    <lineage>
        <taxon>Bacteria</taxon>
        <taxon>Bacillati</taxon>
        <taxon>Actinomycetota</taxon>
        <taxon>Actinomycetes</taxon>
        <taxon>Pseudonocardiales</taxon>
        <taxon>Pseudonocardiaceae</taxon>
        <taxon>Solihabitans</taxon>
    </lineage>
</organism>
<reference evidence="2 3" key="2">
    <citation type="submission" date="2019-09" db="EMBL/GenBank/DDBJ databases">
        <authorList>
            <person name="Jin C."/>
        </authorList>
    </citation>
    <scope>NUCLEOTIDE SEQUENCE [LARGE SCALE GENOMIC DNA]</scope>
    <source>
        <strain evidence="2 3">AN110305</strain>
    </source>
</reference>